<keyword evidence="3" id="KW-1185">Reference proteome</keyword>
<proteinExistence type="predicted"/>
<sequence length="147" mass="17317">MERAMAEEQRQAVLRDQLSGTIQLWPGRDIMWYECYIKCIVGNSVLDKANLDEDYEQYLVQSLVDQASREISTAETKENWSWFLKELVDDLGGYENLIFIFDRQKGLVESFKDLLPTTEQRFCMRHISLDVVRIGYFKVVLEQVYTT</sequence>
<reference evidence="2" key="1">
    <citation type="submission" date="2022-12" db="EMBL/GenBank/DDBJ databases">
        <title>Draft genome assemblies for two species of Escallonia (Escalloniales).</title>
        <authorList>
            <person name="Chanderbali A."/>
            <person name="Dervinis C."/>
            <person name="Anghel I."/>
            <person name="Soltis D."/>
            <person name="Soltis P."/>
            <person name="Zapata F."/>
        </authorList>
    </citation>
    <scope>NUCLEOTIDE SEQUENCE</scope>
    <source>
        <strain evidence="2">UCBG64.0493</strain>
        <tissue evidence="2">Leaf</tissue>
    </source>
</reference>
<dbReference type="PANTHER" id="PTHR31973">
    <property type="entry name" value="POLYPROTEIN, PUTATIVE-RELATED"/>
    <property type="match status" value="1"/>
</dbReference>
<dbReference type="PANTHER" id="PTHR31973:SF187">
    <property type="entry name" value="MUTATOR TRANSPOSASE MUDRA PROTEIN"/>
    <property type="match status" value="1"/>
</dbReference>
<comment type="caution">
    <text evidence="2">The sequence shown here is derived from an EMBL/GenBank/DDBJ whole genome shotgun (WGS) entry which is preliminary data.</text>
</comment>
<protein>
    <recommendedName>
        <fullName evidence="1">MULE transposase domain-containing protein</fullName>
    </recommendedName>
</protein>
<dbReference type="EMBL" id="JAVXUP010002504">
    <property type="protein sequence ID" value="KAK3002923.1"/>
    <property type="molecule type" value="Genomic_DNA"/>
</dbReference>
<dbReference type="InterPro" id="IPR018289">
    <property type="entry name" value="MULE_transposase_dom"/>
</dbReference>
<dbReference type="Pfam" id="PF10551">
    <property type="entry name" value="MULE"/>
    <property type="match status" value="1"/>
</dbReference>
<evidence type="ECO:0000313" key="3">
    <source>
        <dbReference type="Proteomes" id="UP001188597"/>
    </source>
</evidence>
<organism evidence="2 3">
    <name type="scientific">Escallonia herrerae</name>
    <dbReference type="NCBI Taxonomy" id="1293975"/>
    <lineage>
        <taxon>Eukaryota</taxon>
        <taxon>Viridiplantae</taxon>
        <taxon>Streptophyta</taxon>
        <taxon>Embryophyta</taxon>
        <taxon>Tracheophyta</taxon>
        <taxon>Spermatophyta</taxon>
        <taxon>Magnoliopsida</taxon>
        <taxon>eudicotyledons</taxon>
        <taxon>Gunneridae</taxon>
        <taxon>Pentapetalae</taxon>
        <taxon>asterids</taxon>
        <taxon>campanulids</taxon>
        <taxon>Escalloniales</taxon>
        <taxon>Escalloniaceae</taxon>
        <taxon>Escallonia</taxon>
    </lineage>
</organism>
<feature type="domain" description="MULE transposase" evidence="1">
    <location>
        <begin position="73"/>
        <end position="127"/>
    </location>
</feature>
<gene>
    <name evidence="2" type="ORF">RJ639_019027</name>
</gene>
<evidence type="ECO:0000259" key="1">
    <source>
        <dbReference type="Pfam" id="PF10551"/>
    </source>
</evidence>
<dbReference type="Proteomes" id="UP001188597">
    <property type="component" value="Unassembled WGS sequence"/>
</dbReference>
<name>A0AA89AHV8_9ASTE</name>
<accession>A0AA89AHV8</accession>
<evidence type="ECO:0000313" key="2">
    <source>
        <dbReference type="EMBL" id="KAK3002923.1"/>
    </source>
</evidence>
<dbReference type="AlphaFoldDB" id="A0AA89AHV8"/>